<gene>
    <name evidence="1" type="ORF">MANY_29850</name>
</gene>
<dbReference type="PANTHER" id="PTHR37418">
    <property type="entry name" value="3-KETO-5-AMINOHEXANOATE CLEAVAGE ENZYME-RELATED"/>
    <property type="match status" value="1"/>
</dbReference>
<dbReference type="InterPro" id="IPR008567">
    <property type="entry name" value="BKACE"/>
</dbReference>
<proteinExistence type="predicted"/>
<dbReference type="Gene3D" id="3.20.20.70">
    <property type="entry name" value="Aldolase class I"/>
    <property type="match status" value="2"/>
</dbReference>
<protein>
    <recommendedName>
        <fullName evidence="3">3-keto-5-aminohexanoate cleavage enzyme</fullName>
    </recommendedName>
</protein>
<keyword evidence="2" id="KW-1185">Reference proteome</keyword>
<sequence>MASSSSDSPRPYVKACINGARTPDQHPGLPVSPQQLADAALAAHRAGAQAVHLHPKTPDGVDSLLADTVGAAVSAVRHAVPGLPLGVTTGFWALPDPQARLEAVRSWEVLPDFASVNWHEPGSEELAQLLLSRGLGVEVGIFHAEAAQSWARSEVAPHCLRVMIELQADGDTATADDLLARIRSAGSPAPVLLHGLDDSCWPLLRHAGVRGLQTRIGLEDTVLLPDGSPAPGNAELVAAAVQILGEIRN</sequence>
<name>A0A6N4WAW0_9MYCO</name>
<evidence type="ECO:0000313" key="2">
    <source>
        <dbReference type="Proteomes" id="UP000467249"/>
    </source>
</evidence>
<dbReference type="EMBL" id="AP022620">
    <property type="protein sequence ID" value="BBZ77648.1"/>
    <property type="molecule type" value="Genomic_DNA"/>
</dbReference>
<organism evidence="1 2">
    <name type="scientific">Mycolicibacterium anyangense</name>
    <dbReference type="NCBI Taxonomy" id="1431246"/>
    <lineage>
        <taxon>Bacteria</taxon>
        <taxon>Bacillati</taxon>
        <taxon>Actinomycetota</taxon>
        <taxon>Actinomycetes</taxon>
        <taxon>Mycobacteriales</taxon>
        <taxon>Mycobacteriaceae</taxon>
        <taxon>Mycolicibacterium</taxon>
    </lineage>
</organism>
<dbReference type="AlphaFoldDB" id="A0A6N4WAW0"/>
<dbReference type="RefSeq" id="WP_163804938.1">
    <property type="nucleotide sequence ID" value="NZ_AP022620.1"/>
</dbReference>
<dbReference type="Pfam" id="PF05853">
    <property type="entry name" value="BKACE"/>
    <property type="match status" value="1"/>
</dbReference>
<dbReference type="PANTHER" id="PTHR37418:SF1">
    <property type="entry name" value="3-KETO-5-AMINOHEXANOATE CLEAVAGE PROTEIN"/>
    <property type="match status" value="1"/>
</dbReference>
<dbReference type="KEGG" id="many:MANY_29850"/>
<dbReference type="InterPro" id="IPR013785">
    <property type="entry name" value="Aldolase_TIM"/>
</dbReference>
<evidence type="ECO:0000313" key="1">
    <source>
        <dbReference type="EMBL" id="BBZ77648.1"/>
    </source>
</evidence>
<dbReference type="GO" id="GO:0043720">
    <property type="term" value="F:3-keto-5-aminohexanoate cleavage activity"/>
    <property type="evidence" value="ECO:0007669"/>
    <property type="project" value="InterPro"/>
</dbReference>
<reference evidence="1 2" key="1">
    <citation type="journal article" date="2019" name="Emerg. Microbes Infect.">
        <title>Comprehensive subspecies identification of 175 nontuberculous mycobacteria species based on 7547 genomic profiles.</title>
        <authorList>
            <person name="Matsumoto Y."/>
            <person name="Kinjo T."/>
            <person name="Motooka D."/>
            <person name="Nabeya D."/>
            <person name="Jung N."/>
            <person name="Uechi K."/>
            <person name="Horii T."/>
            <person name="Iida T."/>
            <person name="Fujita J."/>
            <person name="Nakamura S."/>
        </authorList>
    </citation>
    <scope>NUCLEOTIDE SEQUENCE [LARGE SCALE GENOMIC DNA]</scope>
    <source>
        <strain evidence="1 2">JCM 30275</strain>
    </source>
</reference>
<evidence type="ECO:0008006" key="3">
    <source>
        <dbReference type="Google" id="ProtNLM"/>
    </source>
</evidence>
<accession>A0A6N4WAW0</accession>
<dbReference type="Proteomes" id="UP000467249">
    <property type="component" value="Chromosome"/>
</dbReference>